<keyword evidence="4" id="KW-1185">Reference proteome</keyword>
<dbReference type="InterPro" id="IPR011333">
    <property type="entry name" value="SKP1/BTB/POZ_sf"/>
</dbReference>
<evidence type="ECO:0000259" key="2">
    <source>
        <dbReference type="PROSITE" id="PS50097"/>
    </source>
</evidence>
<name>A0A834HXJ9_RHYFE</name>
<sequence length="505" mass="56364">MNKNCVKNTKYAINWDSHPQNFVKNVCSLMEHQSLVDIVISCGNNTIQAHKFILASNSPLFREEFEKNPSIEQILISGCDFSVLKSVVEIMYCGQTVVTEENVKFLIAMVKLFQLKNLENLFNDHSGSAEEIHLPKPQFLTKKPKYPSFSYQAPPSISQNGSITTKVSISENDSTRTESCQANVSSLPVHQNGSNIFKPVNFNVTIPELIPCGYKSFRGKKTLKQQAEQACVKEAQASRLALASLQKEIAVAPQVNNFIIEETFAETTVENFIPNQDQPYMEVLNYDESLNRNQVEKSMFVPSGSGDDGVTTSSQYSNSTEEDKKSLSNEKLKMLLGPEISSNVEIMYKDAQGNFVPINDEVLHNLATKEGIQYQIVDEDGHVSELQELHVLDKLINNIPEDPTSMDDIIEITKPSVEVGDYLKDTQSALSIKDGICSLVSKSGDEIPIPQTIEFPVIHGEAQHKATIKTDVEFSPDIFFADFVSGNVQNDISITEENLFPYENK</sequence>
<evidence type="ECO:0000313" key="3">
    <source>
        <dbReference type="EMBL" id="KAF7269194.1"/>
    </source>
</evidence>
<evidence type="ECO:0000313" key="4">
    <source>
        <dbReference type="Proteomes" id="UP000625711"/>
    </source>
</evidence>
<evidence type="ECO:0000256" key="1">
    <source>
        <dbReference type="SAM" id="MobiDB-lite"/>
    </source>
</evidence>
<feature type="compositionally biased region" description="Low complexity" evidence="1">
    <location>
        <begin position="303"/>
        <end position="314"/>
    </location>
</feature>
<dbReference type="Gene3D" id="3.30.710.10">
    <property type="entry name" value="Potassium Channel Kv1.1, Chain A"/>
    <property type="match status" value="1"/>
</dbReference>
<comment type="caution">
    <text evidence="3">The sequence shown here is derived from an EMBL/GenBank/DDBJ whole genome shotgun (WGS) entry which is preliminary data.</text>
</comment>
<feature type="domain" description="BTB" evidence="2">
    <location>
        <begin position="36"/>
        <end position="100"/>
    </location>
</feature>
<dbReference type="SUPFAM" id="SSF54695">
    <property type="entry name" value="POZ domain"/>
    <property type="match status" value="1"/>
</dbReference>
<protein>
    <recommendedName>
        <fullName evidence="2">BTB domain-containing protein</fullName>
    </recommendedName>
</protein>
<dbReference type="PROSITE" id="PS50097">
    <property type="entry name" value="BTB"/>
    <property type="match status" value="1"/>
</dbReference>
<accession>A0A834HXJ9</accession>
<dbReference type="Pfam" id="PF00651">
    <property type="entry name" value="BTB"/>
    <property type="match status" value="1"/>
</dbReference>
<dbReference type="EMBL" id="JAACXV010014249">
    <property type="protein sequence ID" value="KAF7269194.1"/>
    <property type="molecule type" value="Genomic_DNA"/>
</dbReference>
<feature type="region of interest" description="Disordered" evidence="1">
    <location>
        <begin position="299"/>
        <end position="327"/>
    </location>
</feature>
<dbReference type="SMART" id="SM00225">
    <property type="entry name" value="BTB"/>
    <property type="match status" value="1"/>
</dbReference>
<gene>
    <name evidence="3" type="ORF">GWI33_017767</name>
</gene>
<dbReference type="OrthoDB" id="6678352at2759"/>
<dbReference type="Proteomes" id="UP000625711">
    <property type="component" value="Unassembled WGS sequence"/>
</dbReference>
<proteinExistence type="predicted"/>
<dbReference type="InterPro" id="IPR000210">
    <property type="entry name" value="BTB/POZ_dom"/>
</dbReference>
<dbReference type="PANTHER" id="PTHR45632">
    <property type="entry name" value="LD33804P"/>
    <property type="match status" value="1"/>
</dbReference>
<reference evidence="3" key="1">
    <citation type="submission" date="2020-08" db="EMBL/GenBank/DDBJ databases">
        <title>Genome sequencing and assembly of the red palm weevil Rhynchophorus ferrugineus.</title>
        <authorList>
            <person name="Dias G.B."/>
            <person name="Bergman C.M."/>
            <person name="Manee M."/>
        </authorList>
    </citation>
    <scope>NUCLEOTIDE SEQUENCE</scope>
    <source>
        <strain evidence="3">AA-2017</strain>
        <tissue evidence="3">Whole larva</tissue>
    </source>
</reference>
<dbReference type="AlphaFoldDB" id="A0A834HXJ9"/>
<organism evidence="3 4">
    <name type="scientific">Rhynchophorus ferrugineus</name>
    <name type="common">Red palm weevil</name>
    <name type="synonym">Curculio ferrugineus</name>
    <dbReference type="NCBI Taxonomy" id="354439"/>
    <lineage>
        <taxon>Eukaryota</taxon>
        <taxon>Metazoa</taxon>
        <taxon>Ecdysozoa</taxon>
        <taxon>Arthropoda</taxon>
        <taxon>Hexapoda</taxon>
        <taxon>Insecta</taxon>
        <taxon>Pterygota</taxon>
        <taxon>Neoptera</taxon>
        <taxon>Endopterygota</taxon>
        <taxon>Coleoptera</taxon>
        <taxon>Polyphaga</taxon>
        <taxon>Cucujiformia</taxon>
        <taxon>Curculionidae</taxon>
        <taxon>Dryophthorinae</taxon>
        <taxon>Rhynchophorus</taxon>
    </lineage>
</organism>